<dbReference type="GeneID" id="36393172"/>
<dbReference type="EMBL" id="AE017356">
    <property type="protein sequence ID" value="ALO69816.1"/>
    <property type="molecule type" value="Genomic_DNA"/>
</dbReference>
<dbReference type="Proteomes" id="UP000002149">
    <property type="component" value="Chromosome 14"/>
</dbReference>
<dbReference type="PaxDb" id="214684-A0A0S2M683"/>
<dbReference type="InParanoid" id="A0A0S2M683"/>
<keyword evidence="2" id="KW-1185">Reference proteome</keyword>
<dbReference type="RefSeq" id="XP_024514706.1">
    <property type="nucleotide sequence ID" value="XM_024658893.1"/>
</dbReference>
<gene>
    <name evidence="1" type="ordered locus">CNN01385</name>
</gene>
<evidence type="ECO:0000313" key="1">
    <source>
        <dbReference type="EMBL" id="ALO69816.1"/>
    </source>
</evidence>
<reference evidence="1 2" key="1">
    <citation type="journal article" date="2005" name="Science">
        <title>The genome of the basidiomycetous yeast and human pathogen Cryptococcus neoformans.</title>
        <authorList>
            <person name="Loftus B.J."/>
            <person name="Fung E."/>
            <person name="Roncaglia P."/>
            <person name="Rowley D."/>
            <person name="Amedeo P."/>
            <person name="Bruno D."/>
            <person name="Vamathevan J."/>
            <person name="Miranda M."/>
            <person name="Anderson I.J."/>
            <person name="Fraser J.A."/>
            <person name="Allen J.E."/>
            <person name="Bosdet I.E."/>
            <person name="Brent M.R."/>
            <person name="Chiu R."/>
            <person name="Doering T.L."/>
            <person name="Donlin M.J."/>
            <person name="D'Souza C.A."/>
            <person name="Fox D.S."/>
            <person name="Grinberg V."/>
            <person name="Fu J."/>
            <person name="Fukushima M."/>
            <person name="Haas B.J."/>
            <person name="Huang J.C."/>
            <person name="Janbon G."/>
            <person name="Jones S.J."/>
            <person name="Koo H.L."/>
            <person name="Krzywinski M.I."/>
            <person name="Kwon-Chung J.K."/>
            <person name="Lengeler K.B."/>
            <person name="Maiti R."/>
            <person name="Marra M.A."/>
            <person name="Marra R.E."/>
            <person name="Mathewson C.A."/>
            <person name="Mitchell T.G."/>
            <person name="Pertea M."/>
            <person name="Riggs F.R."/>
            <person name="Salzberg S.L."/>
            <person name="Schein J.E."/>
            <person name="Shvartsbeyn A."/>
            <person name="Shin H."/>
            <person name="Shumway M."/>
            <person name="Specht C.A."/>
            <person name="Suh B.B."/>
            <person name="Tenney A."/>
            <person name="Utterback T.R."/>
            <person name="Wickes B.L."/>
            <person name="Wortman J.R."/>
            <person name="Wye N.H."/>
            <person name="Kronstad J.W."/>
            <person name="Lodge J.K."/>
            <person name="Heitman J."/>
            <person name="Davis R.W."/>
            <person name="Fraser C.M."/>
            <person name="Hyman R.W."/>
        </authorList>
    </citation>
    <scope>NUCLEOTIDE SEQUENCE [LARGE SCALE GENOMIC DNA]</scope>
    <source>
        <strain evidence="2">JEC21 / ATCC MYA-565</strain>
    </source>
</reference>
<dbReference type="VEuPathDB" id="FungiDB:CNN01385"/>
<organism evidence="1 2">
    <name type="scientific">Cryptococcus deneoformans (strain JEC21 / ATCC MYA-565)</name>
    <name type="common">Cryptococcus neoformans var. neoformans serotype D</name>
    <dbReference type="NCBI Taxonomy" id="214684"/>
    <lineage>
        <taxon>Eukaryota</taxon>
        <taxon>Fungi</taxon>
        <taxon>Dikarya</taxon>
        <taxon>Basidiomycota</taxon>
        <taxon>Agaricomycotina</taxon>
        <taxon>Tremellomycetes</taxon>
        <taxon>Tremellales</taxon>
        <taxon>Cryptococcaceae</taxon>
        <taxon>Cryptococcus</taxon>
        <taxon>Cryptococcus neoformans species complex</taxon>
    </lineage>
</organism>
<dbReference type="KEGG" id="cne:CNN01385"/>
<name>A0A0S2M683_CRYD1</name>
<sequence>MKAMWWRHLQKKQRKRLAQRSSTYITLSTFLPRYSRSKILQLAIHWLVMPNTILWPADRRLRHDAYPLLCAAASARSNVAAVLQTNEHKRHWGKPMSAGDAEILNWTRSQLHKASQDLDIVCNFAREAAGYPNMTNARSLYIRIGQTSSGPADVPS</sequence>
<protein>
    <submittedName>
        <fullName evidence="1">Uncharacterized protein</fullName>
    </submittedName>
</protein>
<proteinExistence type="predicted"/>
<evidence type="ECO:0000313" key="2">
    <source>
        <dbReference type="Proteomes" id="UP000002149"/>
    </source>
</evidence>
<accession>A0A0S2M683</accession>
<dbReference type="AlphaFoldDB" id="A0A0S2M683"/>
<dbReference type="OrthoDB" id="10496875at2759"/>